<dbReference type="NCBIfam" id="NF002794">
    <property type="entry name" value="PRK02925.1"/>
    <property type="match status" value="1"/>
</dbReference>
<evidence type="ECO:0000313" key="8">
    <source>
        <dbReference type="EMBL" id="GAA0858008.1"/>
    </source>
</evidence>
<keyword evidence="6 7" id="KW-0413">Isomerase</keyword>
<evidence type="ECO:0000256" key="7">
    <source>
        <dbReference type="HAMAP-Rule" id="MF_00675"/>
    </source>
</evidence>
<organism evidence="8 9">
    <name type="scientific">Clostridium nitritogenes</name>
    <dbReference type="NCBI Taxonomy" id="83340"/>
    <lineage>
        <taxon>Bacteria</taxon>
        <taxon>Bacillati</taxon>
        <taxon>Bacillota</taxon>
        <taxon>Clostridia</taxon>
        <taxon>Eubacteriales</taxon>
        <taxon>Clostridiaceae</taxon>
        <taxon>Clostridium</taxon>
    </lineage>
</organism>
<reference evidence="9" key="1">
    <citation type="journal article" date="2019" name="Int. J. Syst. Evol. Microbiol.">
        <title>The Global Catalogue of Microorganisms (GCM) 10K type strain sequencing project: providing services to taxonomists for standard genome sequencing and annotation.</title>
        <authorList>
            <consortium name="The Broad Institute Genomics Platform"/>
            <consortium name="The Broad Institute Genome Sequencing Center for Infectious Disease"/>
            <person name="Wu L."/>
            <person name="Ma J."/>
        </authorList>
    </citation>
    <scope>NUCLEOTIDE SEQUENCE [LARGE SCALE GENOMIC DNA]</scope>
    <source>
        <strain evidence="9">JCM 6485</strain>
    </source>
</reference>
<dbReference type="HAMAP" id="MF_00675">
    <property type="entry name" value="UxaC"/>
    <property type="match status" value="1"/>
</dbReference>
<dbReference type="SUPFAM" id="SSF51556">
    <property type="entry name" value="Metallo-dependent hydrolases"/>
    <property type="match status" value="1"/>
</dbReference>
<dbReference type="Gene3D" id="3.20.20.140">
    <property type="entry name" value="Metal-dependent hydrolases"/>
    <property type="match status" value="1"/>
</dbReference>
<name>A0ABP3WZ43_9CLOT</name>
<evidence type="ECO:0000313" key="9">
    <source>
        <dbReference type="Proteomes" id="UP001501764"/>
    </source>
</evidence>
<dbReference type="GeneID" id="60852965"/>
<comment type="caution">
    <text evidence="8">The sequence shown here is derived from an EMBL/GenBank/DDBJ whole genome shotgun (WGS) entry which is preliminary data.</text>
</comment>
<dbReference type="Gene3D" id="1.10.2020.10">
    <property type="entry name" value="uronate isomerase, domain 2, chain A"/>
    <property type="match status" value="1"/>
</dbReference>
<dbReference type="Proteomes" id="UP001501764">
    <property type="component" value="Unassembled WGS sequence"/>
</dbReference>
<gene>
    <name evidence="7 8" type="primary">uxaC</name>
    <name evidence="8" type="ORF">GCM10008916_14010</name>
</gene>
<sequence>MKKFMDKDFLLENEVAKVLYHNYASKVPVFDYHCHLVPMEIATDHEFKNITEMWLYHDHYKWRAMRSYGIDEKYITGDASDYEKFYEFAKMMPYLIGNPIYHWSHLELKRFFKVEETLSEKTAKVIWEKCNKEIKENKLTAKKLIEMANVEYIGTTDDPVDDLKYHKQIREDSNFKCIVAPTFRPEKAMKIKNEGFAEYIKLLGEVSNCEIKSFADLEKALEIRLDYFYENGCMITDHSLERINFVNFSCEEVNNIFVRALNGKEISEKEAAIYSVAVLISLGKMYSNRNMIMQLHIGALRNNNTRMFNKVGADAGFDSIDDGEIAYSLSKILDALDKENNLPKTILYCLNPKDNEVIGTMIGNFQGGNIKGKIQFGSGWWFNDQKDGMERQMTALSQLGLISQFVGMVTDSRSFLSYTRHEYFRRILCNYLGSLVESGQYPYDEEILGEIVENICYKNAKKYFGRG</sequence>
<dbReference type="Pfam" id="PF02614">
    <property type="entry name" value="UxaC"/>
    <property type="match status" value="1"/>
</dbReference>
<comment type="catalytic activity">
    <reaction evidence="7">
        <text>aldehydo-D-galacturonate = keto-D-tagaturonate</text>
        <dbReference type="Rhea" id="RHEA:27702"/>
        <dbReference type="ChEBI" id="CHEBI:12952"/>
        <dbReference type="ChEBI" id="CHEBI:17886"/>
    </reaction>
</comment>
<dbReference type="PANTHER" id="PTHR30068:SF4">
    <property type="entry name" value="URONATE ISOMERASE"/>
    <property type="match status" value="1"/>
</dbReference>
<dbReference type="PANTHER" id="PTHR30068">
    <property type="entry name" value="URONATE ISOMERASE"/>
    <property type="match status" value="1"/>
</dbReference>
<evidence type="ECO:0000256" key="5">
    <source>
        <dbReference type="ARBA" id="ARBA00020555"/>
    </source>
</evidence>
<evidence type="ECO:0000256" key="1">
    <source>
        <dbReference type="ARBA" id="ARBA00001165"/>
    </source>
</evidence>
<comment type="similarity">
    <text evidence="3 7">Belongs to the metallo-dependent hydrolases superfamily. Uronate isomerase family.</text>
</comment>
<evidence type="ECO:0000256" key="3">
    <source>
        <dbReference type="ARBA" id="ARBA00008397"/>
    </source>
</evidence>
<dbReference type="EC" id="5.3.1.12" evidence="4 7"/>
<dbReference type="GO" id="GO:0016853">
    <property type="term" value="F:isomerase activity"/>
    <property type="evidence" value="ECO:0007669"/>
    <property type="project" value="UniProtKB-KW"/>
</dbReference>
<comment type="pathway">
    <text evidence="2 7">Carbohydrate metabolism; pentose and glucuronate interconversion.</text>
</comment>
<dbReference type="EMBL" id="BAAACO010000001">
    <property type="protein sequence ID" value="GAA0858008.1"/>
    <property type="molecule type" value="Genomic_DNA"/>
</dbReference>
<protein>
    <recommendedName>
        <fullName evidence="5 7">Uronate isomerase</fullName>
        <ecNumber evidence="4 7">5.3.1.12</ecNumber>
    </recommendedName>
    <alternativeName>
        <fullName evidence="7">Glucuronate isomerase</fullName>
    </alternativeName>
    <alternativeName>
        <fullName evidence="7">Uronic isomerase</fullName>
    </alternativeName>
</protein>
<comment type="catalytic activity">
    <reaction evidence="1 7">
        <text>D-glucuronate = D-fructuronate</text>
        <dbReference type="Rhea" id="RHEA:13049"/>
        <dbReference type="ChEBI" id="CHEBI:58720"/>
        <dbReference type="ChEBI" id="CHEBI:59863"/>
        <dbReference type="EC" id="5.3.1.12"/>
    </reaction>
</comment>
<dbReference type="InterPro" id="IPR003766">
    <property type="entry name" value="Uronate_isomerase"/>
</dbReference>
<accession>A0ABP3WZ43</accession>
<dbReference type="RefSeq" id="WP_077229271.1">
    <property type="nucleotide sequence ID" value="NZ_BAAACO010000001.1"/>
</dbReference>
<evidence type="ECO:0000256" key="4">
    <source>
        <dbReference type="ARBA" id="ARBA00012546"/>
    </source>
</evidence>
<evidence type="ECO:0000256" key="6">
    <source>
        <dbReference type="ARBA" id="ARBA00023235"/>
    </source>
</evidence>
<keyword evidence="9" id="KW-1185">Reference proteome</keyword>
<proteinExistence type="inferred from homology"/>
<dbReference type="InterPro" id="IPR032466">
    <property type="entry name" value="Metal_Hydrolase"/>
</dbReference>
<evidence type="ECO:0000256" key="2">
    <source>
        <dbReference type="ARBA" id="ARBA00004892"/>
    </source>
</evidence>